<name>A0ABR0UHN0_REHGL</name>
<dbReference type="PANTHER" id="PTHR33116">
    <property type="entry name" value="REVERSE TRANSCRIPTASE ZINC-BINDING DOMAIN-CONTAINING PROTEIN-RELATED-RELATED"/>
    <property type="match status" value="1"/>
</dbReference>
<reference evidence="1 2" key="1">
    <citation type="journal article" date="2021" name="Comput. Struct. Biotechnol. J.">
        <title>De novo genome assembly of the potent medicinal plant Rehmannia glutinosa using nanopore technology.</title>
        <authorList>
            <person name="Ma L."/>
            <person name="Dong C."/>
            <person name="Song C."/>
            <person name="Wang X."/>
            <person name="Zheng X."/>
            <person name="Niu Y."/>
            <person name="Chen S."/>
            <person name="Feng W."/>
        </authorList>
    </citation>
    <scope>NUCLEOTIDE SEQUENCE [LARGE SCALE GENOMIC DNA]</scope>
    <source>
        <strain evidence="1">DH-2019</strain>
    </source>
</reference>
<protein>
    <recommendedName>
        <fullName evidence="3">Reverse transcriptase domain-containing protein</fullName>
    </recommendedName>
</protein>
<dbReference type="EMBL" id="JABTTQ020002896">
    <property type="protein sequence ID" value="KAK6121511.1"/>
    <property type="molecule type" value="Genomic_DNA"/>
</dbReference>
<dbReference type="PANTHER" id="PTHR33116:SF78">
    <property type="entry name" value="OS12G0587133 PROTEIN"/>
    <property type="match status" value="1"/>
</dbReference>
<evidence type="ECO:0000313" key="2">
    <source>
        <dbReference type="Proteomes" id="UP001318860"/>
    </source>
</evidence>
<evidence type="ECO:0008006" key="3">
    <source>
        <dbReference type="Google" id="ProtNLM"/>
    </source>
</evidence>
<comment type="caution">
    <text evidence="1">The sequence shown here is derived from an EMBL/GenBank/DDBJ whole genome shotgun (WGS) entry which is preliminary data.</text>
</comment>
<proteinExistence type="predicted"/>
<keyword evidence="2" id="KW-1185">Reference proteome</keyword>
<gene>
    <name evidence="1" type="ORF">DH2020_044741</name>
</gene>
<dbReference type="Proteomes" id="UP001318860">
    <property type="component" value="Unassembled WGS sequence"/>
</dbReference>
<sequence>MAPLMENIVDPAHEAFVGRRLMTENIHLAQELLRQYNRKYFSPRCLVKIDLRKAYDFVTWSFLRAVLEGMGFPSKFIRGIVGQKLVEIHRLVNMPIGSMPFKYLGIPLAAGKLKVVHYASLVEKVASYINAWANCTLSYVGRTELIRSVVQGMECFWLSILPIPGAIIDKITNLCRLFLWGERKALVAWKNICLPKSEGGLGFRDIKSWNIALLAKVLWNIHEKRDSLWIRWVDQVYIKGTSVWDWSLQNGTLPYSNGFLKSEILLSLRKGRPKRPSPTLLSGFPRRNQVPERHMIISERGAIHKFGQLMFGDIIFLQSIPLYFSLESEKGYKLKTVFITCAFCGNSMETSDHLFFQCNTTK</sequence>
<organism evidence="1 2">
    <name type="scientific">Rehmannia glutinosa</name>
    <name type="common">Chinese foxglove</name>
    <dbReference type="NCBI Taxonomy" id="99300"/>
    <lineage>
        <taxon>Eukaryota</taxon>
        <taxon>Viridiplantae</taxon>
        <taxon>Streptophyta</taxon>
        <taxon>Embryophyta</taxon>
        <taxon>Tracheophyta</taxon>
        <taxon>Spermatophyta</taxon>
        <taxon>Magnoliopsida</taxon>
        <taxon>eudicotyledons</taxon>
        <taxon>Gunneridae</taxon>
        <taxon>Pentapetalae</taxon>
        <taxon>asterids</taxon>
        <taxon>lamiids</taxon>
        <taxon>Lamiales</taxon>
        <taxon>Orobanchaceae</taxon>
        <taxon>Rehmannieae</taxon>
        <taxon>Rehmannia</taxon>
    </lineage>
</organism>
<evidence type="ECO:0000313" key="1">
    <source>
        <dbReference type="EMBL" id="KAK6121511.1"/>
    </source>
</evidence>
<accession>A0ABR0UHN0</accession>